<dbReference type="InterPro" id="IPR011009">
    <property type="entry name" value="Kinase-like_dom_sf"/>
</dbReference>
<dbReference type="Pfam" id="PF04655">
    <property type="entry name" value="APH_6_hur"/>
    <property type="match status" value="1"/>
</dbReference>
<dbReference type="GO" id="GO:0019748">
    <property type="term" value="P:secondary metabolic process"/>
    <property type="evidence" value="ECO:0007669"/>
    <property type="project" value="InterPro"/>
</dbReference>
<sequence>MRTPIDVPRPLADSYRRFHGERGREWIAALPRLAAGLLERWDLCPDGPPAHGVCALVLPVVRAADGIPAALKLQMVDEETVGESLALAAWQGNGAVRLLAHDAASGSLLLERLAPRSLADVPDLPAALETLSLLLARLVTAPPPPGLRTLADIGARMLERAPAAIAAFPDPGHRALYTDCAAALREVLPEPGGALLHWDLHYANVLAGEREPWLAIDPKPLIGDPGFELLPALFNRFAEIEAAPDPARAVRRRFDLMTATAALDRDRAVAWTLARILQNGLWTADAGTRAAPPHHILIYEALRRRPERESARP</sequence>
<dbReference type="AlphaFoldDB" id="A0A0F7CPF6"/>
<accession>A0A0F7CPF6</accession>
<dbReference type="Proteomes" id="UP000034034">
    <property type="component" value="Chromosome"/>
</dbReference>
<dbReference type="HOGENOM" id="CLU_061172_2_1_11"/>
<dbReference type="RefSeq" id="WP_046724450.1">
    <property type="nucleotide sequence ID" value="NZ_CP009922.3"/>
</dbReference>
<organism evidence="1 2">
    <name type="scientific">Streptomyces xiamenensis</name>
    <dbReference type="NCBI Taxonomy" id="408015"/>
    <lineage>
        <taxon>Bacteria</taxon>
        <taxon>Bacillati</taxon>
        <taxon>Actinomycetota</taxon>
        <taxon>Actinomycetes</taxon>
        <taxon>Kitasatosporales</taxon>
        <taxon>Streptomycetaceae</taxon>
        <taxon>Streptomyces</taxon>
    </lineage>
</organism>
<dbReference type="InterPro" id="IPR006748">
    <property type="entry name" value="NH2Glyco/OHUrea_AB-resist_kin"/>
</dbReference>
<dbReference type="KEGG" id="sxi:SXIM_31920"/>
<evidence type="ECO:0000313" key="2">
    <source>
        <dbReference type="Proteomes" id="UP000034034"/>
    </source>
</evidence>
<reference evidence="1" key="1">
    <citation type="submission" date="2019-08" db="EMBL/GenBank/DDBJ databases">
        <title>Complete genome sequence of a mangrove-derived Streptomyces xiamenensis.</title>
        <authorList>
            <person name="Xu J."/>
        </authorList>
    </citation>
    <scope>NUCLEOTIDE SEQUENCE</scope>
    <source>
        <strain evidence="1">318</strain>
    </source>
</reference>
<dbReference type="EMBL" id="CP009922">
    <property type="protein sequence ID" value="AKG44576.1"/>
    <property type="molecule type" value="Genomic_DNA"/>
</dbReference>
<dbReference type="STRING" id="408015.SXIM_31920"/>
<gene>
    <name evidence="1" type="ORF">SXIM_31920</name>
</gene>
<name>A0A0F7CPF6_9ACTN</name>
<protein>
    <submittedName>
        <fullName evidence="1">Aminoglycoside phosphotransferase</fullName>
    </submittedName>
</protein>
<dbReference type="PATRIC" id="fig|408015.6.peg.3232"/>
<proteinExistence type="predicted"/>
<dbReference type="SUPFAM" id="SSF56112">
    <property type="entry name" value="Protein kinase-like (PK-like)"/>
    <property type="match status" value="1"/>
</dbReference>
<evidence type="ECO:0000313" key="1">
    <source>
        <dbReference type="EMBL" id="AKG44576.1"/>
    </source>
</evidence>
<keyword evidence="2" id="KW-1185">Reference proteome</keyword>
<dbReference type="GO" id="GO:0016773">
    <property type="term" value="F:phosphotransferase activity, alcohol group as acceptor"/>
    <property type="evidence" value="ECO:0007669"/>
    <property type="project" value="InterPro"/>
</dbReference>